<comment type="caution">
    <text evidence="3">The sequence shown here is derived from an EMBL/GenBank/DDBJ whole genome shotgun (WGS) entry which is preliminary data.</text>
</comment>
<dbReference type="EMBL" id="WQKZ01000009">
    <property type="protein sequence ID" value="MVN79101.1"/>
    <property type="molecule type" value="Genomic_DNA"/>
</dbReference>
<evidence type="ECO:0000313" key="4">
    <source>
        <dbReference type="Proteomes" id="UP000441336"/>
    </source>
</evidence>
<dbReference type="RefSeq" id="WP_157569815.1">
    <property type="nucleotide sequence ID" value="NZ_WQKZ01000009.1"/>
</dbReference>
<dbReference type="Proteomes" id="UP000441336">
    <property type="component" value="Unassembled WGS sequence"/>
</dbReference>
<feature type="region of interest" description="Disordered" evidence="1">
    <location>
        <begin position="145"/>
        <end position="169"/>
    </location>
</feature>
<reference evidence="3 4" key="1">
    <citation type="submission" date="2019-12" db="EMBL/GenBank/DDBJ databases">
        <title>Hymenobacter sp. HMF4947 Genome sequencing and assembly.</title>
        <authorList>
            <person name="Kang H."/>
            <person name="Cha I."/>
            <person name="Kim H."/>
            <person name="Joh K."/>
        </authorList>
    </citation>
    <scope>NUCLEOTIDE SEQUENCE [LARGE SCALE GENOMIC DNA]</scope>
    <source>
        <strain evidence="3 4">HMF4947</strain>
    </source>
</reference>
<feature type="compositionally biased region" description="Low complexity" evidence="1">
    <location>
        <begin position="156"/>
        <end position="169"/>
    </location>
</feature>
<sequence>MSTPKHTQAFLKKRQLMVFAPLPIVACMTALFAVGGGGKGVAAATATSNAPGASGLNLSLPSAGKTTLFENKMQAAAAPQDSNRHNNLAFAPPITTAAGAAPGASAAGTQLAGANYAVQPGQSGQKYDPNADPNVVAMQTRMQRLQEQTSTQPGVAPAAAPAASSPRTSSAAVAAAPAHDTRMDASLKELDELKNQYQQRLLAMNSPATSPAAAPVPTSATTAKKMTVITQVRPSVVSTLQQAAPQTNGFHTLGESNTASTVNAVPAVIHNDQVVEAGSTVKLRLLQDVQLEGRLIPRNSFLYGTCSMAGNRLTIAATSVQYQGNLLPVSLKAFDIDGNEGLNIPGSIDRDALKQGAAQGVSSADLLTMSPSLGAQAAGIAIQTGKALTGRKIKTVKIHLKANYQLLLKS</sequence>
<organism evidence="3 4">
    <name type="scientific">Hymenobacter ginkgonis</name>
    <dbReference type="NCBI Taxonomy" id="2682976"/>
    <lineage>
        <taxon>Bacteria</taxon>
        <taxon>Pseudomonadati</taxon>
        <taxon>Bacteroidota</taxon>
        <taxon>Cytophagia</taxon>
        <taxon>Cytophagales</taxon>
        <taxon>Hymenobacteraceae</taxon>
        <taxon>Hymenobacter</taxon>
    </lineage>
</organism>
<accession>A0A7K1TLV4</accession>
<evidence type="ECO:0000259" key="2">
    <source>
        <dbReference type="Pfam" id="PF12508"/>
    </source>
</evidence>
<dbReference type="AlphaFoldDB" id="A0A7K1TLV4"/>
<dbReference type="InterPro" id="IPR022187">
    <property type="entry name" value="Conjug_transposon_TraM"/>
</dbReference>
<dbReference type="InterPro" id="IPR055407">
    <property type="entry name" value="TraM_C"/>
</dbReference>
<name>A0A7K1TLV4_9BACT</name>
<proteinExistence type="predicted"/>
<evidence type="ECO:0000256" key="1">
    <source>
        <dbReference type="SAM" id="MobiDB-lite"/>
    </source>
</evidence>
<feature type="domain" description="Conjugative transposon TraM C-terminal" evidence="2">
    <location>
        <begin position="265"/>
        <end position="409"/>
    </location>
</feature>
<protein>
    <submittedName>
        <fullName evidence="3">Conjugative transposon protein TraM</fullName>
    </submittedName>
</protein>
<dbReference type="NCBIfam" id="TIGR03779">
    <property type="entry name" value="Bac_Flav_CT_M"/>
    <property type="match status" value="1"/>
</dbReference>
<keyword evidence="4" id="KW-1185">Reference proteome</keyword>
<gene>
    <name evidence="3" type="primary">traM</name>
    <name evidence="3" type="ORF">GO988_22445</name>
</gene>
<dbReference type="Pfam" id="PF12508">
    <property type="entry name" value="Transposon_TraM"/>
    <property type="match status" value="1"/>
</dbReference>
<evidence type="ECO:0000313" key="3">
    <source>
        <dbReference type="EMBL" id="MVN79101.1"/>
    </source>
</evidence>